<evidence type="ECO:0000313" key="4">
    <source>
        <dbReference type="Proteomes" id="UP000521227"/>
    </source>
</evidence>
<accession>A0A840N0G0</accession>
<comment type="similarity">
    <text evidence="1 2">Belongs to the UPF0301 (AlgH) family.</text>
</comment>
<dbReference type="GO" id="GO:0005829">
    <property type="term" value="C:cytosol"/>
    <property type="evidence" value="ECO:0007669"/>
    <property type="project" value="TreeGrafter"/>
</dbReference>
<dbReference type="EMBL" id="JACHIJ010000003">
    <property type="protein sequence ID" value="MBB5052452.1"/>
    <property type="molecule type" value="Genomic_DNA"/>
</dbReference>
<reference evidence="3 4" key="1">
    <citation type="submission" date="2020-08" db="EMBL/GenBank/DDBJ databases">
        <title>Genomic Encyclopedia of Type Strains, Phase IV (KMG-IV): sequencing the most valuable type-strain genomes for metagenomic binning, comparative biology and taxonomic classification.</title>
        <authorList>
            <person name="Goeker M."/>
        </authorList>
    </citation>
    <scope>NUCLEOTIDE SEQUENCE [LARGE SCALE GENOMIC DNA]</scope>
    <source>
        <strain evidence="3 4">DSM 17498</strain>
    </source>
</reference>
<sequence>MRKKTEKPAGGQIVAEGETSGVGYLDGQLLIAMPVMDDERFARSVIYLCAHSSEGAMGIIVNRPAGSIDFPQLLVQLDIINKADQIKLRGSAEDMKVLKGGPVDTSRGFVLHSSDFFIKDATLPIDDGICLTATLDILKAIAAGSGPKHAILALGYAGWAPGQLENEIQHNGWLHCPADADLIFGLDAEDKYQRALEKIGIDLAMLSNEAGHA</sequence>
<gene>
    <name evidence="3" type="ORF">HNQ36_002426</name>
</gene>
<comment type="caution">
    <text evidence="3">The sequence shown here is derived from an EMBL/GenBank/DDBJ whole genome shotgun (WGS) entry which is preliminary data.</text>
</comment>
<dbReference type="PANTHER" id="PTHR30327:SF1">
    <property type="entry name" value="UPF0301 PROTEIN YQGE"/>
    <property type="match status" value="1"/>
</dbReference>
<dbReference type="HAMAP" id="MF_00758">
    <property type="entry name" value="UPF0301"/>
    <property type="match status" value="1"/>
</dbReference>
<dbReference type="Gene3D" id="3.40.1740.10">
    <property type="entry name" value="VC0467-like"/>
    <property type="match status" value="1"/>
</dbReference>
<dbReference type="NCBIfam" id="NF001268">
    <property type="entry name" value="PRK00228.1-4"/>
    <property type="match status" value="1"/>
</dbReference>
<dbReference type="PANTHER" id="PTHR30327">
    <property type="entry name" value="UNCHARACTERIZED PROTEIN YQGE"/>
    <property type="match status" value="1"/>
</dbReference>
<name>A0A840N0G0_9BRAD</name>
<dbReference type="Pfam" id="PF02622">
    <property type="entry name" value="DUF179"/>
    <property type="match status" value="1"/>
</dbReference>
<evidence type="ECO:0000313" key="3">
    <source>
        <dbReference type="EMBL" id="MBB5052452.1"/>
    </source>
</evidence>
<dbReference type="AlphaFoldDB" id="A0A840N0G0"/>
<dbReference type="RefSeq" id="WP_430641367.1">
    <property type="nucleotide sequence ID" value="NZ_JACHIJ010000003.1"/>
</dbReference>
<protein>
    <recommendedName>
        <fullName evidence="2">UPF0301 protein HNQ36_002426</fullName>
    </recommendedName>
</protein>
<dbReference type="InterPro" id="IPR003774">
    <property type="entry name" value="AlgH-like"/>
</dbReference>
<proteinExistence type="inferred from homology"/>
<evidence type="ECO:0000256" key="2">
    <source>
        <dbReference type="HAMAP-Rule" id="MF_00758"/>
    </source>
</evidence>
<dbReference type="Proteomes" id="UP000521227">
    <property type="component" value="Unassembled WGS sequence"/>
</dbReference>
<dbReference type="NCBIfam" id="NF001266">
    <property type="entry name" value="PRK00228.1-1"/>
    <property type="match status" value="1"/>
</dbReference>
<evidence type="ECO:0000256" key="1">
    <source>
        <dbReference type="ARBA" id="ARBA00009600"/>
    </source>
</evidence>
<organism evidence="3 4">
    <name type="scientific">Afipia massiliensis</name>
    <dbReference type="NCBI Taxonomy" id="211460"/>
    <lineage>
        <taxon>Bacteria</taxon>
        <taxon>Pseudomonadati</taxon>
        <taxon>Pseudomonadota</taxon>
        <taxon>Alphaproteobacteria</taxon>
        <taxon>Hyphomicrobiales</taxon>
        <taxon>Nitrobacteraceae</taxon>
        <taxon>Afipia</taxon>
    </lineage>
</organism>
<dbReference type="SUPFAM" id="SSF143456">
    <property type="entry name" value="VC0467-like"/>
    <property type="match status" value="1"/>
</dbReference>